<gene>
    <name evidence="2" type="ORF">CO662_37155</name>
</gene>
<feature type="domain" description="TniQ" evidence="1">
    <location>
        <begin position="3"/>
        <end position="131"/>
    </location>
</feature>
<evidence type="ECO:0000313" key="2">
    <source>
        <dbReference type="EMBL" id="PDS45183.1"/>
    </source>
</evidence>
<dbReference type="InterPro" id="IPR009492">
    <property type="entry name" value="TniQ"/>
</dbReference>
<dbReference type="RefSeq" id="WP_097545525.1">
    <property type="nucleotide sequence ID" value="NZ_NWSK01000012.1"/>
</dbReference>
<proteinExistence type="predicted"/>
<dbReference type="Proteomes" id="UP000219972">
    <property type="component" value="Unassembled WGS sequence"/>
</dbReference>
<reference evidence="2 3" key="1">
    <citation type="submission" date="2017-09" db="EMBL/GenBank/DDBJ databases">
        <title>Comparative genomics of rhizobia isolated from Phaseolus vulgaris in China.</title>
        <authorList>
            <person name="Tong W."/>
        </authorList>
    </citation>
    <scope>NUCLEOTIDE SEQUENCE [LARGE SCALE GENOMIC DNA]</scope>
    <source>
        <strain evidence="2 3">Y27</strain>
    </source>
</reference>
<dbReference type="Pfam" id="PF06527">
    <property type="entry name" value="TniQ"/>
    <property type="match status" value="1"/>
</dbReference>
<evidence type="ECO:0000259" key="1">
    <source>
        <dbReference type="Pfam" id="PF06527"/>
    </source>
</evidence>
<sequence length="607" mass="68394">MFHEAETPLGFVSRLAAANGYPSLEAFLDCTETNTSAISRGDADAMALLAKWSGEDSAELGRFATRTLDDKLCFGLGDAVFSREYRRGKTHRFCIRCVQNDIRHGEGRTASRPYVRAWWETKAVRTCPFHGSRITEMTCDNGKDDFASFVRSNPHVFADASGTEGDLRPMELDLYLIDRIRGVKVFPFLDGLETYVVAGLAKYFGRFLHRYRCDDVNENGSFDTMDDAEYGFHAVKLGQAHISDLVSTLLLDGSPALKDEAAPMEPIPPWLRRNLDTPAYATLVELFQDLAERNLPLGEGDTCILPTRKRYRHTVRSASVEYGLMEPRIVELLTKAGLLQAGTATRAKVSFDAELARPILQAAQDTLSLTEAAAILDLSGPRLHEIIEAGLLPRVEADRGDLRVYTRIRRQDLTDFQRRLFKRAQTRVALDGYLPIVKVAHRCNCQLRELVEMVLQDQLEGIVRAGDDLTFPNLFVNLKEAQEMRRRLVKEKIGIKLLTIRDVAAVLKTTQVKVYPLVRSGLLPSISRLNPSRRQRQPFIEPEALEAFQRLHVSVAEIATIYGTRADLIAQRMELLGVQPSLDPGSRSGRYYRRRDLDKFTYDRLAA</sequence>
<keyword evidence="3" id="KW-1185">Reference proteome</keyword>
<organism evidence="2 3">
    <name type="scientific">Rhizobium anhuiense</name>
    <dbReference type="NCBI Taxonomy" id="1184720"/>
    <lineage>
        <taxon>Bacteria</taxon>
        <taxon>Pseudomonadati</taxon>
        <taxon>Pseudomonadota</taxon>
        <taxon>Alphaproteobacteria</taxon>
        <taxon>Hyphomicrobiales</taxon>
        <taxon>Rhizobiaceae</taxon>
        <taxon>Rhizobium/Agrobacterium group</taxon>
        <taxon>Rhizobium</taxon>
    </lineage>
</organism>
<name>A0ABX4IY19_9HYPH</name>
<dbReference type="EMBL" id="NWSL01000083">
    <property type="protein sequence ID" value="PDS45183.1"/>
    <property type="molecule type" value="Genomic_DNA"/>
</dbReference>
<accession>A0ABX4IY19</accession>
<comment type="caution">
    <text evidence="2">The sequence shown here is derived from an EMBL/GenBank/DDBJ whole genome shotgun (WGS) entry which is preliminary data.</text>
</comment>
<protein>
    <recommendedName>
        <fullName evidence="1">TniQ domain-containing protein</fullName>
    </recommendedName>
</protein>
<evidence type="ECO:0000313" key="3">
    <source>
        <dbReference type="Proteomes" id="UP000219972"/>
    </source>
</evidence>